<feature type="domain" description="Protein kinase" evidence="6">
    <location>
        <begin position="1"/>
        <end position="303"/>
    </location>
</feature>
<organism evidence="7 8">
    <name type="scientific">Rhizophagus irregularis (strain DAOM 181602 / DAOM 197198 / MUCL 43194)</name>
    <name type="common">Arbuscular mycorrhizal fungus</name>
    <name type="synonym">Glomus intraradices</name>
    <dbReference type="NCBI Taxonomy" id="747089"/>
    <lineage>
        <taxon>Eukaryota</taxon>
        <taxon>Fungi</taxon>
        <taxon>Fungi incertae sedis</taxon>
        <taxon>Mucoromycota</taxon>
        <taxon>Glomeromycotina</taxon>
        <taxon>Glomeromycetes</taxon>
        <taxon>Glomerales</taxon>
        <taxon>Glomeraceae</taxon>
        <taxon>Rhizophagus</taxon>
    </lineage>
</organism>
<accession>A0A2P4Q906</accession>
<dbReference type="InterPro" id="IPR011009">
    <property type="entry name" value="Kinase-like_dom_sf"/>
</dbReference>
<keyword evidence="5" id="KW-0067">ATP-binding</keyword>
<reference evidence="7 8" key="2">
    <citation type="journal article" date="2018" name="New Phytol.">
        <title>High intraspecific genome diversity in the model arbuscular mycorrhizal symbiont Rhizophagus irregularis.</title>
        <authorList>
            <person name="Chen E.C.H."/>
            <person name="Morin E."/>
            <person name="Beaudet D."/>
            <person name="Noel J."/>
            <person name="Yildirir G."/>
            <person name="Ndikumana S."/>
            <person name="Charron P."/>
            <person name="St-Onge C."/>
            <person name="Giorgi J."/>
            <person name="Kruger M."/>
            <person name="Marton T."/>
            <person name="Ropars J."/>
            <person name="Grigoriev I.V."/>
            <person name="Hainaut M."/>
            <person name="Henrissat B."/>
            <person name="Roux C."/>
            <person name="Martin F."/>
            <person name="Corradi N."/>
        </authorList>
    </citation>
    <scope>NUCLEOTIDE SEQUENCE [LARGE SCALE GENOMIC DNA]</scope>
    <source>
        <strain evidence="7 8">DAOM 197198</strain>
    </source>
</reference>
<dbReference type="SMART" id="SM00220">
    <property type="entry name" value="S_TKc"/>
    <property type="match status" value="1"/>
</dbReference>
<dbReference type="Proteomes" id="UP000018888">
    <property type="component" value="Unassembled WGS sequence"/>
</dbReference>
<evidence type="ECO:0000256" key="5">
    <source>
        <dbReference type="ARBA" id="ARBA00022840"/>
    </source>
</evidence>
<reference evidence="7 8" key="1">
    <citation type="journal article" date="2013" name="Proc. Natl. Acad. Sci. U.S.A.">
        <title>Genome of an arbuscular mycorrhizal fungus provides insight into the oldest plant symbiosis.</title>
        <authorList>
            <person name="Tisserant E."/>
            <person name="Malbreil M."/>
            <person name="Kuo A."/>
            <person name="Kohler A."/>
            <person name="Symeonidi A."/>
            <person name="Balestrini R."/>
            <person name="Charron P."/>
            <person name="Duensing N."/>
            <person name="Frei Dit Frey N."/>
            <person name="Gianinazzi-Pearson V."/>
            <person name="Gilbert L.B."/>
            <person name="Handa Y."/>
            <person name="Herr J.R."/>
            <person name="Hijri M."/>
            <person name="Koul R."/>
            <person name="Kawaguchi M."/>
            <person name="Krajinski F."/>
            <person name="Lammers P.J."/>
            <person name="Masclaux F.G."/>
            <person name="Murat C."/>
            <person name="Morin E."/>
            <person name="Ndikumana S."/>
            <person name="Pagni M."/>
            <person name="Petitpierre D."/>
            <person name="Requena N."/>
            <person name="Rosikiewicz P."/>
            <person name="Riley R."/>
            <person name="Saito K."/>
            <person name="San Clemente H."/>
            <person name="Shapiro H."/>
            <person name="van Tuinen D."/>
            <person name="Becard G."/>
            <person name="Bonfante P."/>
            <person name="Paszkowski U."/>
            <person name="Shachar-Hill Y.Y."/>
            <person name="Tuskan G.A."/>
            <person name="Young P.W."/>
            <person name="Sanders I.R."/>
            <person name="Henrissat B."/>
            <person name="Rensing S.A."/>
            <person name="Grigoriev I.V."/>
            <person name="Corradi N."/>
            <person name="Roux C."/>
            <person name="Martin F."/>
        </authorList>
    </citation>
    <scope>NUCLEOTIDE SEQUENCE [LARGE SCALE GENOMIC DNA]</scope>
    <source>
        <strain evidence="7 8">DAOM 197198</strain>
    </source>
</reference>
<evidence type="ECO:0000313" key="7">
    <source>
        <dbReference type="EMBL" id="POG74124.1"/>
    </source>
</evidence>
<dbReference type="Gene3D" id="1.10.510.10">
    <property type="entry name" value="Transferase(Phosphotransferase) domain 1"/>
    <property type="match status" value="1"/>
</dbReference>
<comment type="caution">
    <text evidence="7">The sequence shown here is derived from an EMBL/GenBank/DDBJ whole genome shotgun (WGS) entry which is preliminary data.</text>
</comment>
<name>A0A2P4Q906_RHIID</name>
<dbReference type="PANTHER" id="PTHR11584">
    <property type="entry name" value="SERINE/THREONINE PROTEIN KINASE"/>
    <property type="match status" value="1"/>
</dbReference>
<dbReference type="GO" id="GO:0004674">
    <property type="term" value="F:protein serine/threonine kinase activity"/>
    <property type="evidence" value="ECO:0007669"/>
    <property type="project" value="UniProtKB-KW"/>
</dbReference>
<dbReference type="PANTHER" id="PTHR11584:SF369">
    <property type="entry name" value="MITOGEN-ACTIVATED PROTEIN KINASE KINASE KINASE 19-RELATED"/>
    <property type="match status" value="1"/>
</dbReference>
<dbReference type="PROSITE" id="PS50011">
    <property type="entry name" value="PROTEIN_KINASE_DOM"/>
    <property type="match status" value="1"/>
</dbReference>
<evidence type="ECO:0000256" key="2">
    <source>
        <dbReference type="ARBA" id="ARBA00022679"/>
    </source>
</evidence>
<gene>
    <name evidence="7" type="ORF">GLOIN_2v1476459</name>
</gene>
<evidence type="ECO:0000256" key="3">
    <source>
        <dbReference type="ARBA" id="ARBA00022741"/>
    </source>
</evidence>
<dbReference type="SUPFAM" id="SSF56112">
    <property type="entry name" value="Protein kinase-like (PK-like)"/>
    <property type="match status" value="1"/>
</dbReference>
<dbReference type="InterPro" id="IPR000719">
    <property type="entry name" value="Prot_kinase_dom"/>
</dbReference>
<keyword evidence="2" id="KW-0808">Transferase</keyword>
<dbReference type="EMBL" id="AUPC02000075">
    <property type="protein sequence ID" value="POG74124.1"/>
    <property type="molecule type" value="Genomic_DNA"/>
</dbReference>
<keyword evidence="8" id="KW-1185">Reference proteome</keyword>
<dbReference type="GO" id="GO:0005524">
    <property type="term" value="F:ATP binding"/>
    <property type="evidence" value="ECO:0007669"/>
    <property type="project" value="UniProtKB-KW"/>
</dbReference>
<evidence type="ECO:0000313" key="8">
    <source>
        <dbReference type="Proteomes" id="UP000018888"/>
    </source>
</evidence>
<evidence type="ECO:0000259" key="6">
    <source>
        <dbReference type="PROSITE" id="PS50011"/>
    </source>
</evidence>
<keyword evidence="4" id="KW-0418">Kinase</keyword>
<sequence>MSDIRIELVYAAINRAITSIDYDIYDDIHKQHEFKKQTILADNFLTNDEKTYAIKELNKTYDKNKIFLNEGTRRTCENCNQECLATLYCEYCVQNYLKANFSNWTSGNNDIDNLIQKCQIETLRPDTIIEWIPYNNLQNIEYLTKGGFSEIYTADWIDGGYVEWDSKEQKLIRLGREKVILKGLENVENANQRWFEEAESHFKISSKWPQIIPCYDAIHDENAIHRDLHSGNILYSELNQQWFISDLGFCGPADKSTESIYGNLPYIAPEVISGKKTTVESDIYSIGMLMWEISSGQPPFNYY</sequence>
<evidence type="ECO:0000256" key="1">
    <source>
        <dbReference type="ARBA" id="ARBA00022527"/>
    </source>
</evidence>
<keyword evidence="3" id="KW-0547">Nucleotide-binding</keyword>
<keyword evidence="1" id="KW-0723">Serine/threonine-protein kinase</keyword>
<dbReference type="Pfam" id="PF00069">
    <property type="entry name" value="Pkinase"/>
    <property type="match status" value="1"/>
</dbReference>
<protein>
    <submittedName>
        <fullName evidence="7">Kinase-like domain-containing protein</fullName>
    </submittedName>
</protein>
<proteinExistence type="predicted"/>
<dbReference type="AlphaFoldDB" id="A0A2P4Q906"/>
<evidence type="ECO:0000256" key="4">
    <source>
        <dbReference type="ARBA" id="ARBA00022777"/>
    </source>
</evidence>